<protein>
    <recommendedName>
        <fullName evidence="3">Aminotransferase class V domain-containing protein</fullName>
    </recommendedName>
</protein>
<sequence>AALTAAGLRASGRAGRARVAFHLWNSPDDVRTALHALGRR</sequence>
<reference evidence="1 2" key="1">
    <citation type="submission" date="2013-08" db="EMBL/GenBank/DDBJ databases">
        <authorList>
            <person name="Weinstock G."/>
            <person name="Sodergren E."/>
            <person name="Wylie T."/>
            <person name="Fulton L."/>
            <person name="Fulton R."/>
            <person name="Fronick C."/>
            <person name="O'Laughlin M."/>
            <person name="Godfrey J."/>
            <person name="Miner T."/>
            <person name="Herter B."/>
            <person name="Appelbaum E."/>
            <person name="Cordes M."/>
            <person name="Lek S."/>
            <person name="Wollam A."/>
            <person name="Pepin K.H."/>
            <person name="Palsikar V.B."/>
            <person name="Mitreva M."/>
            <person name="Wilson R.K."/>
        </authorList>
    </citation>
    <scope>NUCLEOTIDE SEQUENCE [LARGE SCALE GENOMIC DNA]</scope>
    <source>
        <strain evidence="1 2">ATCC 14665</strain>
    </source>
</reference>
<comment type="caution">
    <text evidence="1">The sequence shown here is derived from an EMBL/GenBank/DDBJ whole genome shotgun (WGS) entry which is preliminary data.</text>
</comment>
<gene>
    <name evidence="1" type="ORF">N136_02723</name>
</gene>
<dbReference type="EMBL" id="AWVQ01000355">
    <property type="protein sequence ID" value="ERK70936.1"/>
    <property type="molecule type" value="Genomic_DNA"/>
</dbReference>
<evidence type="ECO:0008006" key="3">
    <source>
        <dbReference type="Google" id="ProtNLM"/>
    </source>
</evidence>
<name>U2RQ30_LEIAQ</name>
<organism evidence="1 2">
    <name type="scientific">Leifsonia aquatica ATCC 14665</name>
    <dbReference type="NCBI Taxonomy" id="1358026"/>
    <lineage>
        <taxon>Bacteria</taxon>
        <taxon>Bacillati</taxon>
        <taxon>Actinomycetota</taxon>
        <taxon>Actinomycetes</taxon>
        <taxon>Micrococcales</taxon>
        <taxon>Microbacteriaceae</taxon>
        <taxon>Leifsonia</taxon>
    </lineage>
</organism>
<feature type="non-terminal residue" evidence="1">
    <location>
        <position position="1"/>
    </location>
</feature>
<accession>U2RQ30</accession>
<proteinExistence type="predicted"/>
<evidence type="ECO:0000313" key="2">
    <source>
        <dbReference type="Proteomes" id="UP000016605"/>
    </source>
</evidence>
<dbReference type="Proteomes" id="UP000016605">
    <property type="component" value="Unassembled WGS sequence"/>
</dbReference>
<evidence type="ECO:0000313" key="1">
    <source>
        <dbReference type="EMBL" id="ERK70936.1"/>
    </source>
</evidence>
<dbReference type="AlphaFoldDB" id="U2RQ30"/>
<dbReference type="HOGENOM" id="CLU_3301288_0_0_11"/>